<evidence type="ECO:0000256" key="1">
    <source>
        <dbReference type="ARBA" id="ARBA00022741"/>
    </source>
</evidence>
<dbReference type="OrthoDB" id="9762726at2"/>
<evidence type="ECO:0000313" key="10">
    <source>
        <dbReference type="Proteomes" id="UP000282195"/>
    </source>
</evidence>
<dbReference type="FunFam" id="3.40.50.300:FF:000006">
    <property type="entry name" value="DNA-binding transcriptional regulator NtrC"/>
    <property type="match status" value="1"/>
</dbReference>
<reference evidence="9 10" key="1">
    <citation type="submission" date="2018-10" db="EMBL/GenBank/DDBJ databases">
        <title>Rhizobium etli, R. leguminosarum and a new Rhizobium genospecies from Phaseolus dumosus.</title>
        <authorList>
            <person name="Ramirez-Puebla S.T."/>
            <person name="Rogel-Hernandez M.A."/>
            <person name="Guerrero G."/>
            <person name="Ormeno-Orrillo E."/>
            <person name="Martinez-Romero J.C."/>
            <person name="Negrete-Yankelevich S."/>
            <person name="Martinez-Romero E."/>
        </authorList>
    </citation>
    <scope>NUCLEOTIDE SEQUENCE [LARGE SCALE GENOMIC DNA]</scope>
    <source>
        <strain evidence="9 10">CCGE525</strain>
    </source>
</reference>
<dbReference type="Pfam" id="PF00158">
    <property type="entry name" value="Sigma54_activat"/>
    <property type="match status" value="1"/>
</dbReference>
<keyword evidence="5" id="KW-0238">DNA-binding</keyword>
<dbReference type="GO" id="GO:0000160">
    <property type="term" value="P:phosphorelay signal transduction system"/>
    <property type="evidence" value="ECO:0007669"/>
    <property type="project" value="UniProtKB-KW"/>
</dbReference>
<evidence type="ECO:0000256" key="2">
    <source>
        <dbReference type="ARBA" id="ARBA00022840"/>
    </source>
</evidence>
<dbReference type="InterPro" id="IPR003593">
    <property type="entry name" value="AAA+_ATPase"/>
</dbReference>
<dbReference type="InterPro" id="IPR029016">
    <property type="entry name" value="GAF-like_dom_sf"/>
</dbReference>
<dbReference type="KEGG" id="rjg:CCGE525_05485"/>
<dbReference type="CDD" id="cd00009">
    <property type="entry name" value="AAA"/>
    <property type="match status" value="1"/>
</dbReference>
<proteinExistence type="predicted"/>
<gene>
    <name evidence="9" type="ORF">CCGE525_05485</name>
</gene>
<dbReference type="GO" id="GO:0003677">
    <property type="term" value="F:DNA binding"/>
    <property type="evidence" value="ECO:0007669"/>
    <property type="project" value="UniProtKB-KW"/>
</dbReference>
<dbReference type="AlphaFoldDB" id="A0A387FLJ6"/>
<evidence type="ECO:0000256" key="5">
    <source>
        <dbReference type="ARBA" id="ARBA00023125"/>
    </source>
</evidence>
<keyword evidence="7" id="KW-0804">Transcription</keyword>
<keyword evidence="6" id="KW-0010">Activator</keyword>
<dbReference type="PANTHER" id="PTHR32071">
    <property type="entry name" value="TRANSCRIPTIONAL REGULATORY PROTEIN"/>
    <property type="match status" value="1"/>
</dbReference>
<dbReference type="InterPro" id="IPR009057">
    <property type="entry name" value="Homeodomain-like_sf"/>
</dbReference>
<keyword evidence="10" id="KW-1185">Reference proteome</keyword>
<evidence type="ECO:0000256" key="6">
    <source>
        <dbReference type="ARBA" id="ARBA00023159"/>
    </source>
</evidence>
<dbReference type="Pfam" id="PF25601">
    <property type="entry name" value="AAA_lid_14"/>
    <property type="match status" value="1"/>
</dbReference>
<evidence type="ECO:0000259" key="8">
    <source>
        <dbReference type="PROSITE" id="PS50045"/>
    </source>
</evidence>
<feature type="domain" description="Sigma-54 factor interaction" evidence="8">
    <location>
        <begin position="326"/>
        <end position="549"/>
    </location>
</feature>
<evidence type="ECO:0000313" key="9">
    <source>
        <dbReference type="EMBL" id="AYG58327.1"/>
    </source>
</evidence>
<accession>A0A387FLJ6</accession>
<dbReference type="EMBL" id="CP032694">
    <property type="protein sequence ID" value="AYG58327.1"/>
    <property type="molecule type" value="Genomic_DNA"/>
</dbReference>
<dbReference type="SUPFAM" id="SSF52540">
    <property type="entry name" value="P-loop containing nucleoside triphosphate hydrolases"/>
    <property type="match status" value="1"/>
</dbReference>
<dbReference type="Proteomes" id="UP000282195">
    <property type="component" value="Chromosome"/>
</dbReference>
<sequence>MQHLSGIDRARYALEKGQRIPVGALQPVVAASWQRCRDNGLDPHKPPPQQVISFSDIKRRREAKSAMRHLALAEMQLLYSQIAGSNFMIALADADGVVMDTISDQHFADSEAGRAILPGSVWSEGERGTNALGLAAAIGTSVAIYGREHYFAGHGHLSCMAAPILNPHGEICGLLDASCTHEARQEHTHALVRMAAAQIEKGLVYRECSDSFVFAFHPRVEYLDTLSAGLLSVSPDGCVTSINSRGKVLLAGLPAMLGSHFDTLFEAGFGAAMDGLLNGGCIRIRDRAGSGVFMICRQIGQGRLAARKPVASAVPPLLQKQDMPDFVCDDHSVKRSLGDVSSAAKLRMPMHITGETGTGKELMARHIHRVSGRKGEFVAVNCGAVPEDLFIAEIFGHERGAFTNARTEGAPGLVRSADRGTLFLDEVAEIPLAAQTSLLRFLDSMEVRAVGGQKVDKVDVQIVSATNRDLERMVTERLFRADLYYRLNAFTVHLPPLRARSDFAAIVRYLMEKMAPGMPVTDAAIANLSMRHWQGNIRELKTVLQRALVRRRTDYIDEDCFDEAVPALNSSEDCCEECRRRPLSRAKCQEIRSVYRRTNENVSQTARALGLSRTTVYKHVGSPQGYRTLVE</sequence>
<dbReference type="Gene3D" id="1.10.10.60">
    <property type="entry name" value="Homeodomain-like"/>
    <property type="match status" value="1"/>
</dbReference>
<keyword evidence="3" id="KW-0902">Two-component regulatory system</keyword>
<dbReference type="InterPro" id="IPR003018">
    <property type="entry name" value="GAF"/>
</dbReference>
<name>A0A387FLJ6_9HYPH</name>
<dbReference type="GO" id="GO:0006355">
    <property type="term" value="P:regulation of DNA-templated transcription"/>
    <property type="evidence" value="ECO:0007669"/>
    <property type="project" value="InterPro"/>
</dbReference>
<organism evidence="9 10">
    <name type="scientific">Rhizobium jaguaris</name>
    <dbReference type="NCBI Taxonomy" id="1312183"/>
    <lineage>
        <taxon>Bacteria</taxon>
        <taxon>Pseudomonadati</taxon>
        <taxon>Pseudomonadota</taxon>
        <taxon>Alphaproteobacteria</taxon>
        <taxon>Hyphomicrobiales</taxon>
        <taxon>Rhizobiaceae</taxon>
        <taxon>Rhizobium/Agrobacterium group</taxon>
        <taxon>Rhizobium</taxon>
    </lineage>
</organism>
<dbReference type="InterPro" id="IPR027417">
    <property type="entry name" value="P-loop_NTPase"/>
</dbReference>
<keyword evidence="4" id="KW-0805">Transcription regulation</keyword>
<dbReference type="InterPro" id="IPR002078">
    <property type="entry name" value="Sigma_54_int"/>
</dbReference>
<dbReference type="SMART" id="SM00382">
    <property type="entry name" value="AAA"/>
    <property type="match status" value="1"/>
</dbReference>
<dbReference type="SUPFAM" id="SSF46689">
    <property type="entry name" value="Homeodomain-like"/>
    <property type="match status" value="1"/>
</dbReference>
<dbReference type="Gene3D" id="3.40.50.300">
    <property type="entry name" value="P-loop containing nucleotide triphosphate hydrolases"/>
    <property type="match status" value="1"/>
</dbReference>
<keyword evidence="2" id="KW-0067">ATP-binding</keyword>
<keyword evidence="1" id="KW-0547">Nucleotide-binding</keyword>
<dbReference type="PANTHER" id="PTHR32071:SF77">
    <property type="entry name" value="TRANSCRIPTIONAL REGULATORY PROTEIN"/>
    <property type="match status" value="1"/>
</dbReference>
<dbReference type="Gene3D" id="3.30.450.40">
    <property type="match status" value="1"/>
</dbReference>
<dbReference type="RefSeq" id="WP_120703404.1">
    <property type="nucleotide sequence ID" value="NZ_CP032694.1"/>
</dbReference>
<dbReference type="Pfam" id="PF01590">
    <property type="entry name" value="GAF"/>
    <property type="match status" value="1"/>
</dbReference>
<dbReference type="InterPro" id="IPR058031">
    <property type="entry name" value="AAA_lid_NorR"/>
</dbReference>
<protein>
    <submittedName>
        <fullName evidence="9">Sigma-54-dependent Fis family transcriptional regulator</fullName>
    </submittedName>
</protein>
<dbReference type="PROSITE" id="PS50045">
    <property type="entry name" value="SIGMA54_INTERACT_4"/>
    <property type="match status" value="1"/>
</dbReference>
<dbReference type="Gene3D" id="1.10.8.60">
    <property type="match status" value="1"/>
</dbReference>
<dbReference type="GO" id="GO:0005524">
    <property type="term" value="F:ATP binding"/>
    <property type="evidence" value="ECO:0007669"/>
    <property type="project" value="UniProtKB-KW"/>
</dbReference>
<evidence type="ECO:0000256" key="7">
    <source>
        <dbReference type="ARBA" id="ARBA00023163"/>
    </source>
</evidence>
<evidence type="ECO:0000256" key="4">
    <source>
        <dbReference type="ARBA" id="ARBA00023015"/>
    </source>
</evidence>
<evidence type="ECO:0000256" key="3">
    <source>
        <dbReference type="ARBA" id="ARBA00023012"/>
    </source>
</evidence>